<keyword evidence="1" id="KW-1133">Transmembrane helix</keyword>
<evidence type="ECO:0000256" key="1">
    <source>
        <dbReference type="SAM" id="Phobius"/>
    </source>
</evidence>
<dbReference type="AlphaFoldDB" id="A0A6C0BMX4"/>
<keyword evidence="1" id="KW-0472">Membrane</keyword>
<feature type="transmembrane region" description="Helical" evidence="1">
    <location>
        <begin position="65"/>
        <end position="86"/>
    </location>
</feature>
<sequence>MDLPTALIIYLVIIILIMVIAYMSGITLYSSFILAITLGLLILFVMYPVSLMTKTVQDHPTASTIYGIIVSITLISAIWYIVISAIDDRRNNPRDRGLIII</sequence>
<keyword evidence="1" id="KW-0812">Transmembrane</keyword>
<organism evidence="2">
    <name type="scientific">viral metagenome</name>
    <dbReference type="NCBI Taxonomy" id="1070528"/>
    <lineage>
        <taxon>unclassified sequences</taxon>
        <taxon>metagenomes</taxon>
        <taxon>organismal metagenomes</taxon>
    </lineage>
</organism>
<dbReference type="EMBL" id="MN739193">
    <property type="protein sequence ID" value="QHS92929.1"/>
    <property type="molecule type" value="Genomic_DNA"/>
</dbReference>
<feature type="transmembrane region" description="Helical" evidence="1">
    <location>
        <begin position="6"/>
        <end position="25"/>
    </location>
</feature>
<protein>
    <submittedName>
        <fullName evidence="2">Uncharacterized protein</fullName>
    </submittedName>
</protein>
<proteinExistence type="predicted"/>
<accession>A0A6C0BMX4</accession>
<name>A0A6C0BMX4_9ZZZZ</name>
<evidence type="ECO:0000313" key="2">
    <source>
        <dbReference type="EMBL" id="QHS92929.1"/>
    </source>
</evidence>
<feature type="transmembrane region" description="Helical" evidence="1">
    <location>
        <begin position="32"/>
        <end position="53"/>
    </location>
</feature>
<reference evidence="2" key="1">
    <citation type="journal article" date="2020" name="Nature">
        <title>Giant virus diversity and host interactions through global metagenomics.</title>
        <authorList>
            <person name="Schulz F."/>
            <person name="Roux S."/>
            <person name="Paez-Espino D."/>
            <person name="Jungbluth S."/>
            <person name="Walsh D.A."/>
            <person name="Denef V.J."/>
            <person name="McMahon K.D."/>
            <person name="Konstantinidis K.T."/>
            <person name="Eloe-Fadrosh E.A."/>
            <person name="Kyrpides N.C."/>
            <person name="Woyke T."/>
        </authorList>
    </citation>
    <scope>NUCLEOTIDE SEQUENCE</scope>
    <source>
        <strain evidence="2">GVMAG-M-3300017651-5</strain>
    </source>
</reference>